<keyword evidence="3" id="KW-1185">Reference proteome</keyword>
<evidence type="ECO:0000256" key="1">
    <source>
        <dbReference type="SAM" id="MobiDB-lite"/>
    </source>
</evidence>
<proteinExistence type="predicted"/>
<comment type="caution">
    <text evidence="2">The sequence shown here is derived from an EMBL/GenBank/DDBJ whole genome shotgun (WGS) entry which is preliminary data.</text>
</comment>
<evidence type="ECO:0000313" key="2">
    <source>
        <dbReference type="EMBL" id="KAH1097895.1"/>
    </source>
</evidence>
<dbReference type="Proteomes" id="UP000828251">
    <property type="component" value="Unassembled WGS sequence"/>
</dbReference>
<sequence>MKASSLSQDAESEVMESGGEEKAGVSCKMVLACWTCHLAIITEHVGECIRWDEDVCNRTDLIIHSDLIG</sequence>
<gene>
    <name evidence="2" type="ORF">J1N35_014816</name>
</gene>
<accession>A0A9D4A9A4</accession>
<dbReference type="EMBL" id="JAIQCV010000005">
    <property type="protein sequence ID" value="KAH1097895.1"/>
    <property type="molecule type" value="Genomic_DNA"/>
</dbReference>
<reference evidence="2 3" key="1">
    <citation type="journal article" date="2021" name="Plant Biotechnol. J.">
        <title>Multi-omics assisted identification of the key and species-specific regulatory components of drought-tolerant mechanisms in Gossypium stocksii.</title>
        <authorList>
            <person name="Yu D."/>
            <person name="Ke L."/>
            <person name="Zhang D."/>
            <person name="Wu Y."/>
            <person name="Sun Y."/>
            <person name="Mei J."/>
            <person name="Sun J."/>
            <person name="Sun Y."/>
        </authorList>
    </citation>
    <scope>NUCLEOTIDE SEQUENCE [LARGE SCALE GENOMIC DNA]</scope>
    <source>
        <strain evidence="3">cv. E1</strain>
        <tissue evidence="2">Leaf</tissue>
    </source>
</reference>
<protein>
    <submittedName>
        <fullName evidence="2">Uncharacterized protein</fullName>
    </submittedName>
</protein>
<dbReference type="AlphaFoldDB" id="A0A9D4A9A4"/>
<name>A0A9D4A9A4_9ROSI</name>
<evidence type="ECO:0000313" key="3">
    <source>
        <dbReference type="Proteomes" id="UP000828251"/>
    </source>
</evidence>
<organism evidence="2 3">
    <name type="scientific">Gossypium stocksii</name>
    <dbReference type="NCBI Taxonomy" id="47602"/>
    <lineage>
        <taxon>Eukaryota</taxon>
        <taxon>Viridiplantae</taxon>
        <taxon>Streptophyta</taxon>
        <taxon>Embryophyta</taxon>
        <taxon>Tracheophyta</taxon>
        <taxon>Spermatophyta</taxon>
        <taxon>Magnoliopsida</taxon>
        <taxon>eudicotyledons</taxon>
        <taxon>Gunneridae</taxon>
        <taxon>Pentapetalae</taxon>
        <taxon>rosids</taxon>
        <taxon>malvids</taxon>
        <taxon>Malvales</taxon>
        <taxon>Malvaceae</taxon>
        <taxon>Malvoideae</taxon>
        <taxon>Gossypium</taxon>
    </lineage>
</organism>
<feature type="region of interest" description="Disordered" evidence="1">
    <location>
        <begin position="1"/>
        <end position="24"/>
    </location>
</feature>